<gene>
    <name evidence="2" type="ORF">SAMN05421788_102348</name>
</gene>
<dbReference type="Proteomes" id="UP000186917">
    <property type="component" value="Unassembled WGS sequence"/>
</dbReference>
<evidence type="ECO:0000256" key="1">
    <source>
        <dbReference type="SAM" id="SignalP"/>
    </source>
</evidence>
<keyword evidence="3" id="KW-1185">Reference proteome</keyword>
<keyword evidence="1" id="KW-0732">Signal</keyword>
<dbReference type="RefSeq" id="WP_076378030.1">
    <property type="nucleotide sequence ID" value="NZ_AP017422.1"/>
</dbReference>
<evidence type="ECO:0000313" key="3">
    <source>
        <dbReference type="Proteomes" id="UP000186917"/>
    </source>
</evidence>
<reference evidence="3" key="1">
    <citation type="submission" date="2017-01" db="EMBL/GenBank/DDBJ databases">
        <authorList>
            <person name="Varghese N."/>
            <person name="Submissions S."/>
        </authorList>
    </citation>
    <scope>NUCLEOTIDE SEQUENCE [LARGE SCALE GENOMIC DNA]</scope>
    <source>
        <strain evidence="3">DSM 21054</strain>
    </source>
</reference>
<organism evidence="2 3">
    <name type="scientific">Filimonas lacunae</name>
    <dbReference type="NCBI Taxonomy" id="477680"/>
    <lineage>
        <taxon>Bacteria</taxon>
        <taxon>Pseudomonadati</taxon>
        <taxon>Bacteroidota</taxon>
        <taxon>Chitinophagia</taxon>
        <taxon>Chitinophagales</taxon>
        <taxon>Chitinophagaceae</taxon>
        <taxon>Filimonas</taxon>
    </lineage>
</organism>
<protein>
    <submittedName>
        <fullName evidence="2">Uncharacterized protein</fullName>
    </submittedName>
</protein>
<dbReference type="EMBL" id="FTOR01000002">
    <property type="protein sequence ID" value="SIS96210.1"/>
    <property type="molecule type" value="Genomic_DNA"/>
</dbReference>
<accession>A0A173MHX1</accession>
<feature type="signal peptide" evidence="1">
    <location>
        <begin position="1"/>
        <end position="21"/>
    </location>
</feature>
<name>A0A173MHX1_9BACT</name>
<proteinExistence type="predicted"/>
<sequence length="510" mass="57280">MKKISLLVILMMATQSGITQKATLDKPLPSAAFTRMIVQDITYAVVGESTPVSGVKVDVSKPEGTISGMFPTKDKWWNPFDIIGFELKGGVTDRNFSFFKGGFSTGNSAYEIKPSFHRITWCNSAKYGTKTESHPKLQLLHAKNTLATEYKARVIDTVFVITSLYNLHLKVLGQPKKLPKEVKSIKDSHRAIAAYFIPKIIKQSGLTIDTSGKTWGQILNYLPEADTVIKGSKGEGAIIIDTYYDEVTVLYKKYEKVYSGLYEETLDKMIVNSSSIWTKKKYLWWTFSPFFRSDKANEYYTKYDDIDSMYFKSDYRFSYGASAYLNRYCVTPNKFAILARLGATISHTNNLGNLTPYNYENKTPFFEYAPSVTEKVVAGSAYNNSDIKTGLEKQLAIELYILPLGSLIPGLYLSGTIGQSDLYKLPKVVGRADDTFKAGAEGGFIFNINNRDKDKTLLSIITYFKYADFTDKQRTSLATGIEESKSDFEKRNISIGLKVGIPITLPKKTE</sequence>
<evidence type="ECO:0000313" key="2">
    <source>
        <dbReference type="EMBL" id="SIS96210.1"/>
    </source>
</evidence>
<dbReference type="AlphaFoldDB" id="A0A173MHX1"/>
<dbReference type="OrthoDB" id="1446396at2"/>
<dbReference type="KEGG" id="fln:FLA_3041"/>
<feature type="chain" id="PRO_5030022983" evidence="1">
    <location>
        <begin position="22"/>
        <end position="510"/>
    </location>
</feature>